<organism evidence="1 2">
    <name type="scientific">Pseudomonas entomophila</name>
    <dbReference type="NCBI Taxonomy" id="312306"/>
    <lineage>
        <taxon>Bacteria</taxon>
        <taxon>Pseudomonadati</taxon>
        <taxon>Pseudomonadota</taxon>
        <taxon>Gammaproteobacteria</taxon>
        <taxon>Pseudomonadales</taxon>
        <taxon>Pseudomonadaceae</taxon>
        <taxon>Pseudomonas</taxon>
    </lineage>
</organism>
<proteinExistence type="predicted"/>
<accession>A0A3Q8U3Q3</accession>
<dbReference type="OrthoDB" id="7020349at2"/>
<name>A0A3Q8U3Q3_9PSED</name>
<dbReference type="KEGG" id="pory:EJA05_23715"/>
<reference evidence="1 2" key="1">
    <citation type="submission" date="2018-12" db="EMBL/GenBank/DDBJ databases">
        <authorList>
            <person name="Li S."/>
            <person name="Yang R."/>
            <person name="Chen G."/>
            <person name="Zou L."/>
            <person name="Zhang C."/>
            <person name="Chen Y."/>
            <person name="Liu Z."/>
            <person name="Li Y."/>
            <person name="Yan Y."/>
            <person name="Huang M."/>
            <person name="Chen T."/>
        </authorList>
    </citation>
    <scope>NUCLEOTIDE SEQUENCE [LARGE SCALE GENOMIC DNA]</scope>
    <source>
        <strain evidence="1 2">1257</strain>
    </source>
</reference>
<dbReference type="AlphaFoldDB" id="A0A3Q8U3Q3"/>
<protein>
    <submittedName>
        <fullName evidence="1">Uncharacterized protein</fullName>
    </submittedName>
</protein>
<dbReference type="EMBL" id="CP034338">
    <property type="protein sequence ID" value="AZL70552.1"/>
    <property type="molecule type" value="Genomic_DNA"/>
</dbReference>
<evidence type="ECO:0000313" key="1">
    <source>
        <dbReference type="EMBL" id="AZL70552.1"/>
    </source>
</evidence>
<sequence>MKKLVPDPPIPYISIIDHLTHDAAMAHAAVLMSTMSRTLDAYRAFPPDDRPMVLMENVAILSQLLRCLFDHARSLQVAP</sequence>
<dbReference type="Proteomes" id="UP000268230">
    <property type="component" value="Chromosome"/>
</dbReference>
<gene>
    <name evidence="1" type="ORF">EJA05_23715</name>
</gene>
<evidence type="ECO:0000313" key="2">
    <source>
        <dbReference type="Proteomes" id="UP000268230"/>
    </source>
</evidence>